<reference evidence="1 2" key="1">
    <citation type="submission" date="2021-01" db="EMBL/GenBank/DDBJ databases">
        <title>Brevundimonas vitis sp. nov., an bacterium isolated from grape (Vitis vinifera).</title>
        <authorList>
            <person name="Jiang L."/>
            <person name="Lee J."/>
        </authorList>
    </citation>
    <scope>NUCLEOTIDE SEQUENCE [LARGE SCALE GENOMIC DNA]</scope>
    <source>
        <strain evidence="1 2">GRTSA-9</strain>
    </source>
</reference>
<dbReference type="RefSeq" id="WP_201104010.1">
    <property type="nucleotide sequence ID" value="NZ_CP067977.1"/>
</dbReference>
<dbReference type="Proteomes" id="UP000595448">
    <property type="component" value="Chromosome"/>
</dbReference>
<accession>A0ABX7BPY2</accession>
<organism evidence="1 2">
    <name type="scientific">Brevundimonas vitisensis</name>
    <dbReference type="NCBI Taxonomy" id="2800818"/>
    <lineage>
        <taxon>Bacteria</taxon>
        <taxon>Pseudomonadati</taxon>
        <taxon>Pseudomonadota</taxon>
        <taxon>Alphaproteobacteria</taxon>
        <taxon>Caulobacterales</taxon>
        <taxon>Caulobacteraceae</taxon>
        <taxon>Brevundimonas</taxon>
    </lineage>
</organism>
<sequence length="72" mass="7612">MSDFLKLTLLSGAKTVLNVTAIERLSANRVGTLIVLKGGTSAQESNRLDVKEDFDDLASALGALSIMGDDPF</sequence>
<protein>
    <submittedName>
        <fullName evidence="1">Uncharacterized protein</fullName>
    </submittedName>
</protein>
<keyword evidence="2" id="KW-1185">Reference proteome</keyword>
<evidence type="ECO:0000313" key="2">
    <source>
        <dbReference type="Proteomes" id="UP000595448"/>
    </source>
</evidence>
<name>A0ABX7BPY2_9CAUL</name>
<dbReference type="EMBL" id="CP067977">
    <property type="protein sequence ID" value="QQQ19659.1"/>
    <property type="molecule type" value="Genomic_DNA"/>
</dbReference>
<evidence type="ECO:0000313" key="1">
    <source>
        <dbReference type="EMBL" id="QQQ19659.1"/>
    </source>
</evidence>
<gene>
    <name evidence="1" type="ORF">JIP62_06120</name>
</gene>
<proteinExistence type="predicted"/>